<sequence>MSLDPLKLYIGCIARNGCSEQWALILYSPDKKSCTFYYAREDALAPTLTNVKQSDIDPKTYIVWSEKEVCSIAASDKAEVDHAAQILVPETAKKYIVDMLVLLERKNVVPWGTTARCEEHIVPVEETVFFSCSSDSGSDDGYVSFAEGEEG</sequence>
<reference evidence="1 2" key="1">
    <citation type="submission" date="2024-07" db="EMBL/GenBank/DDBJ databases">
        <title>Section-level genome sequencing and comparative genomics of Aspergillus sections Usti and Cavernicolus.</title>
        <authorList>
            <consortium name="Lawrence Berkeley National Laboratory"/>
            <person name="Nybo J.L."/>
            <person name="Vesth T.C."/>
            <person name="Theobald S."/>
            <person name="Frisvad J.C."/>
            <person name="Larsen T.O."/>
            <person name="Kjaerboelling I."/>
            <person name="Rothschild-Mancinelli K."/>
            <person name="Lyhne E.K."/>
            <person name="Kogle M.E."/>
            <person name="Barry K."/>
            <person name="Clum A."/>
            <person name="Na H."/>
            <person name="Ledsgaard L."/>
            <person name="Lin J."/>
            <person name="Lipzen A."/>
            <person name="Kuo A."/>
            <person name="Riley R."/>
            <person name="Mondo S."/>
            <person name="Labutti K."/>
            <person name="Haridas S."/>
            <person name="Pangalinan J."/>
            <person name="Salamov A.A."/>
            <person name="Simmons B.A."/>
            <person name="Magnuson J.K."/>
            <person name="Chen J."/>
            <person name="Drula E."/>
            <person name="Henrissat B."/>
            <person name="Wiebenga A."/>
            <person name="Lubbers R.J."/>
            <person name="Gomes A.C."/>
            <person name="Macurrencykelacurrency M.R."/>
            <person name="Stajich J."/>
            <person name="Grigoriev I.V."/>
            <person name="Mortensen U.H."/>
            <person name="De Vries R.P."/>
            <person name="Baker S.E."/>
            <person name="Andersen M.R."/>
        </authorList>
    </citation>
    <scope>NUCLEOTIDE SEQUENCE [LARGE SCALE GENOMIC DNA]</scope>
    <source>
        <strain evidence="1 2">CBS 449.75</strain>
    </source>
</reference>
<accession>A0ABR4LD97</accession>
<comment type="caution">
    <text evidence="1">The sequence shown here is derived from an EMBL/GenBank/DDBJ whole genome shotgun (WGS) entry which is preliminary data.</text>
</comment>
<name>A0ABR4LD97_9EURO</name>
<organism evidence="1 2">
    <name type="scientific">Aspergillus lucknowensis</name>
    <dbReference type="NCBI Taxonomy" id="176173"/>
    <lineage>
        <taxon>Eukaryota</taxon>
        <taxon>Fungi</taxon>
        <taxon>Dikarya</taxon>
        <taxon>Ascomycota</taxon>
        <taxon>Pezizomycotina</taxon>
        <taxon>Eurotiomycetes</taxon>
        <taxon>Eurotiomycetidae</taxon>
        <taxon>Eurotiales</taxon>
        <taxon>Aspergillaceae</taxon>
        <taxon>Aspergillus</taxon>
        <taxon>Aspergillus subgen. Nidulantes</taxon>
    </lineage>
</organism>
<protein>
    <submittedName>
        <fullName evidence="1">Uncharacterized protein</fullName>
    </submittedName>
</protein>
<evidence type="ECO:0000313" key="2">
    <source>
        <dbReference type="Proteomes" id="UP001610432"/>
    </source>
</evidence>
<proteinExistence type="predicted"/>
<dbReference type="GeneID" id="98148949"/>
<evidence type="ECO:0000313" key="1">
    <source>
        <dbReference type="EMBL" id="KAL2862503.1"/>
    </source>
</evidence>
<keyword evidence="2" id="KW-1185">Reference proteome</keyword>
<gene>
    <name evidence="1" type="ORF">BJX67DRAFT_385528</name>
</gene>
<dbReference type="EMBL" id="JBFXLQ010000066">
    <property type="protein sequence ID" value="KAL2862503.1"/>
    <property type="molecule type" value="Genomic_DNA"/>
</dbReference>
<dbReference type="Proteomes" id="UP001610432">
    <property type="component" value="Unassembled WGS sequence"/>
</dbReference>
<dbReference type="RefSeq" id="XP_070881482.1">
    <property type="nucleotide sequence ID" value="XM_071033877.1"/>
</dbReference>